<dbReference type="OrthoDB" id="9841567at2"/>
<comment type="caution">
    <text evidence="1">The sequence shown here is derived from an EMBL/GenBank/DDBJ whole genome shotgun (WGS) entry which is preliminary data.</text>
</comment>
<reference evidence="1 2" key="1">
    <citation type="submission" date="2017-10" db="EMBL/GenBank/DDBJ databases">
        <title>Genome announcement of Methylocella silvestris TVC from permafrost.</title>
        <authorList>
            <person name="Wang J."/>
            <person name="Geng K."/>
            <person name="Ul-Haque F."/>
            <person name="Crombie A.T."/>
            <person name="Street L.E."/>
            <person name="Wookey P.A."/>
            <person name="Murrell J.C."/>
            <person name="Pratscher J."/>
        </authorList>
    </citation>
    <scope>NUCLEOTIDE SEQUENCE [LARGE SCALE GENOMIC DNA]</scope>
    <source>
        <strain evidence="1 2">TVC</strain>
    </source>
</reference>
<dbReference type="EMBL" id="PDZR01000007">
    <property type="protein sequence ID" value="PNG26405.1"/>
    <property type="molecule type" value="Genomic_DNA"/>
</dbReference>
<evidence type="ECO:0000313" key="2">
    <source>
        <dbReference type="Proteomes" id="UP000236286"/>
    </source>
</evidence>
<dbReference type="AlphaFoldDB" id="A0A2J7TI02"/>
<accession>A0A2J7TI02</accession>
<proteinExistence type="predicted"/>
<gene>
    <name evidence="1" type="ORF">CR492_08335</name>
</gene>
<sequence>MRIHSEGQPHAGEDFHFSVSGGAETKTLKAYIEYKTVLDISFSGDLQQTLAIPPQTGKFTLKLLAHDGAGENAEMRYVIAGEPAAS</sequence>
<dbReference type="RefSeq" id="WP_102843288.1">
    <property type="nucleotide sequence ID" value="NZ_PDZR01000007.1"/>
</dbReference>
<organism evidence="1 2">
    <name type="scientific">Methylocella silvestris</name>
    <dbReference type="NCBI Taxonomy" id="199596"/>
    <lineage>
        <taxon>Bacteria</taxon>
        <taxon>Pseudomonadati</taxon>
        <taxon>Pseudomonadota</taxon>
        <taxon>Alphaproteobacteria</taxon>
        <taxon>Hyphomicrobiales</taxon>
        <taxon>Beijerinckiaceae</taxon>
        <taxon>Methylocella</taxon>
    </lineage>
</organism>
<dbReference type="Proteomes" id="UP000236286">
    <property type="component" value="Unassembled WGS sequence"/>
</dbReference>
<name>A0A2J7TI02_METSI</name>
<evidence type="ECO:0000313" key="1">
    <source>
        <dbReference type="EMBL" id="PNG26405.1"/>
    </source>
</evidence>
<protein>
    <submittedName>
        <fullName evidence="1">Uncharacterized protein</fullName>
    </submittedName>
</protein>